<dbReference type="EMBL" id="AXCW01000097">
    <property type="protein sequence ID" value="EYR63393.1"/>
    <property type="molecule type" value="Genomic_DNA"/>
</dbReference>
<evidence type="ECO:0000313" key="2">
    <source>
        <dbReference type="EMBL" id="EYR63393.1"/>
    </source>
</evidence>
<accession>A0A021VQK0</accession>
<feature type="chain" id="PRO_5001497198" evidence="1">
    <location>
        <begin position="26"/>
        <end position="228"/>
    </location>
</feature>
<gene>
    <name evidence="2" type="ORF">N866_01005</name>
</gene>
<dbReference type="Proteomes" id="UP000019753">
    <property type="component" value="Unassembled WGS sequence"/>
</dbReference>
<sequence>MRTSSLIAATGGAALLLGAAAPAVAGERPQVDQFMVLEQRATFSWVEEDHDDAAGRPGTVHTGGMLIDKAYGTTDVFGYLADWDCEPGQLPGGEGCVLLTEYEIATAGATLDVDVRAGTAHLSGDVVLFDLRMEAPEQYLTVDARWTSDGTPLRSRVHHSDLSPTAKVQVHQQGRTWSGLGATGTVGGLALGDEPGEVTEHGLWSTDSRYFFWQRGGVVPPDDGGGMG</sequence>
<organism evidence="2 3">
    <name type="scientific">Actinotalea ferrariae CF5-4</name>
    <dbReference type="NCBI Taxonomy" id="948458"/>
    <lineage>
        <taxon>Bacteria</taxon>
        <taxon>Bacillati</taxon>
        <taxon>Actinomycetota</taxon>
        <taxon>Actinomycetes</taxon>
        <taxon>Micrococcales</taxon>
        <taxon>Cellulomonadaceae</taxon>
        <taxon>Actinotalea</taxon>
    </lineage>
</organism>
<evidence type="ECO:0000256" key="1">
    <source>
        <dbReference type="SAM" id="SignalP"/>
    </source>
</evidence>
<comment type="caution">
    <text evidence="2">The sequence shown here is derived from an EMBL/GenBank/DDBJ whole genome shotgun (WGS) entry which is preliminary data.</text>
</comment>
<name>A0A021VQK0_9CELL</name>
<protein>
    <submittedName>
        <fullName evidence="2">Uncharacterized protein</fullName>
    </submittedName>
</protein>
<keyword evidence="1" id="KW-0732">Signal</keyword>
<evidence type="ECO:0000313" key="3">
    <source>
        <dbReference type="Proteomes" id="UP000019753"/>
    </source>
</evidence>
<feature type="signal peptide" evidence="1">
    <location>
        <begin position="1"/>
        <end position="25"/>
    </location>
</feature>
<reference evidence="2 3" key="1">
    <citation type="submission" date="2014-01" db="EMBL/GenBank/DDBJ databases">
        <title>Actinotalea ferrariae CF5-4.</title>
        <authorList>
            <person name="Chen F."/>
            <person name="Li Y."/>
            <person name="Wang G."/>
        </authorList>
    </citation>
    <scope>NUCLEOTIDE SEQUENCE [LARGE SCALE GENOMIC DNA]</scope>
    <source>
        <strain evidence="2 3">CF5-4</strain>
    </source>
</reference>
<dbReference type="AlphaFoldDB" id="A0A021VQK0"/>
<keyword evidence="3" id="KW-1185">Reference proteome</keyword>
<proteinExistence type="predicted"/>
<dbReference type="OrthoDB" id="9957722at2"/>
<dbReference type="RefSeq" id="WP_034226073.1">
    <property type="nucleotide sequence ID" value="NZ_AXCW01000097.1"/>
</dbReference>